<feature type="domain" description="HTH crp-type" evidence="6">
    <location>
        <begin position="176"/>
        <end position="250"/>
    </location>
</feature>
<feature type="domain" description="Cyclic nucleotide-binding" evidence="5">
    <location>
        <begin position="42"/>
        <end position="162"/>
    </location>
</feature>
<sequence>MTTHPPDPSARGRRRVPLATGCGEPHDCPRPVRLRVLARTGYFAGLDDAALADVDRRLVSLAWAQGDTLFRAGEPAEHLFVLAAGRVKVVHPTERGTDVITDVLVPGDLFGTLSTLGDRTYPETAQALTTVCALRLDVGTFRTVLAEHPTVALRVLDDVAARLQAARTGAARTVSGTVEQRVAGVLLRLADRLGQEQRDGATLLQLPLTRADLAAMTGSTPESVSRVMSRLRQEGAITTGRRWTAVVDARRLAQLAG</sequence>
<evidence type="ECO:0000256" key="3">
    <source>
        <dbReference type="ARBA" id="ARBA00023163"/>
    </source>
</evidence>
<dbReference type="eggNOG" id="COG0664">
    <property type="taxonomic scope" value="Bacteria"/>
</dbReference>
<dbReference type="Gene3D" id="2.60.120.10">
    <property type="entry name" value="Jelly Rolls"/>
    <property type="match status" value="1"/>
</dbReference>
<dbReference type="STRING" id="446466.Cfla_0719"/>
<keyword evidence="3" id="KW-0804">Transcription</keyword>
<dbReference type="Proteomes" id="UP000000849">
    <property type="component" value="Chromosome"/>
</dbReference>
<reference evidence="7 8" key="1">
    <citation type="journal article" date="2010" name="Stand. Genomic Sci.">
        <title>Complete genome sequence of Cellulomonas flavigena type strain (134).</title>
        <authorList>
            <person name="Abt B."/>
            <person name="Foster B."/>
            <person name="Lapidus A."/>
            <person name="Clum A."/>
            <person name="Sun H."/>
            <person name="Pukall R."/>
            <person name="Lucas S."/>
            <person name="Glavina Del Rio T."/>
            <person name="Nolan M."/>
            <person name="Tice H."/>
            <person name="Cheng J.F."/>
            <person name="Pitluck S."/>
            <person name="Liolios K."/>
            <person name="Ivanova N."/>
            <person name="Mavromatis K."/>
            <person name="Ovchinnikova G."/>
            <person name="Pati A."/>
            <person name="Goodwin L."/>
            <person name="Chen A."/>
            <person name="Palaniappan K."/>
            <person name="Land M."/>
            <person name="Hauser L."/>
            <person name="Chang Y.J."/>
            <person name="Jeffries C.D."/>
            <person name="Rohde M."/>
            <person name="Goker M."/>
            <person name="Woyke T."/>
            <person name="Bristow J."/>
            <person name="Eisen J.A."/>
            <person name="Markowitz V."/>
            <person name="Hugenholtz P."/>
            <person name="Kyrpides N.C."/>
            <person name="Klenk H.P."/>
        </authorList>
    </citation>
    <scope>NUCLEOTIDE SEQUENCE [LARGE SCALE GENOMIC DNA]</scope>
    <source>
        <strain evidence="8">ATCC 482 / DSM 20109 / BCRC 11376 / JCM 18109 / NBRC 3775 / NCIMB 8073 / NRS 134</strain>
    </source>
</reference>
<dbReference type="SUPFAM" id="SSF46785">
    <property type="entry name" value="Winged helix' DNA-binding domain"/>
    <property type="match status" value="1"/>
</dbReference>
<keyword evidence="1" id="KW-0805">Transcription regulation</keyword>
<dbReference type="EMBL" id="CP001964">
    <property type="protein sequence ID" value="ADG73631.1"/>
    <property type="molecule type" value="Genomic_DNA"/>
</dbReference>
<dbReference type="CDD" id="cd00038">
    <property type="entry name" value="CAP_ED"/>
    <property type="match status" value="1"/>
</dbReference>
<dbReference type="GO" id="GO:0003677">
    <property type="term" value="F:DNA binding"/>
    <property type="evidence" value="ECO:0007669"/>
    <property type="project" value="UniProtKB-KW"/>
</dbReference>
<dbReference type="PROSITE" id="PS50042">
    <property type="entry name" value="CNMP_BINDING_3"/>
    <property type="match status" value="1"/>
</dbReference>
<dbReference type="SMART" id="SM00419">
    <property type="entry name" value="HTH_CRP"/>
    <property type="match status" value="1"/>
</dbReference>
<dbReference type="AlphaFoldDB" id="D5UJA8"/>
<evidence type="ECO:0000313" key="7">
    <source>
        <dbReference type="EMBL" id="ADG73631.1"/>
    </source>
</evidence>
<dbReference type="PANTHER" id="PTHR24567:SF28">
    <property type="entry name" value="LISTERIOLYSIN REGULATORY PROTEIN"/>
    <property type="match status" value="1"/>
</dbReference>
<dbReference type="KEGG" id="cfl:Cfla_0719"/>
<dbReference type="PROSITE" id="PS51063">
    <property type="entry name" value="HTH_CRP_2"/>
    <property type="match status" value="1"/>
</dbReference>
<dbReference type="InterPro" id="IPR036388">
    <property type="entry name" value="WH-like_DNA-bd_sf"/>
</dbReference>
<dbReference type="InterPro" id="IPR014710">
    <property type="entry name" value="RmlC-like_jellyroll"/>
</dbReference>
<dbReference type="CDD" id="cd00092">
    <property type="entry name" value="HTH_CRP"/>
    <property type="match status" value="1"/>
</dbReference>
<dbReference type="GO" id="GO:0005829">
    <property type="term" value="C:cytosol"/>
    <property type="evidence" value="ECO:0007669"/>
    <property type="project" value="TreeGrafter"/>
</dbReference>
<dbReference type="GO" id="GO:0003700">
    <property type="term" value="F:DNA-binding transcription factor activity"/>
    <property type="evidence" value="ECO:0007669"/>
    <property type="project" value="TreeGrafter"/>
</dbReference>
<dbReference type="SMART" id="SM00100">
    <property type="entry name" value="cNMP"/>
    <property type="match status" value="1"/>
</dbReference>
<dbReference type="InterPro" id="IPR018490">
    <property type="entry name" value="cNMP-bd_dom_sf"/>
</dbReference>
<evidence type="ECO:0000256" key="1">
    <source>
        <dbReference type="ARBA" id="ARBA00023015"/>
    </source>
</evidence>
<dbReference type="OrthoDB" id="156829at2"/>
<name>D5UJA8_CELFN</name>
<dbReference type="InterPro" id="IPR012318">
    <property type="entry name" value="HTH_CRP"/>
</dbReference>
<keyword evidence="2" id="KW-0238">DNA-binding</keyword>
<dbReference type="RefSeq" id="WP_013115965.1">
    <property type="nucleotide sequence ID" value="NC_014151.1"/>
</dbReference>
<accession>D5UJA8</accession>
<dbReference type="PRINTS" id="PR00034">
    <property type="entry name" value="HTHCRP"/>
</dbReference>
<dbReference type="SUPFAM" id="SSF51206">
    <property type="entry name" value="cAMP-binding domain-like"/>
    <property type="match status" value="1"/>
</dbReference>
<evidence type="ECO:0000256" key="4">
    <source>
        <dbReference type="SAM" id="MobiDB-lite"/>
    </source>
</evidence>
<evidence type="ECO:0000259" key="5">
    <source>
        <dbReference type="PROSITE" id="PS50042"/>
    </source>
</evidence>
<organism evidence="7 8">
    <name type="scientific">Cellulomonas flavigena (strain ATCC 482 / DSM 20109 / BCRC 11376 / JCM 18109 / NBRC 3775 / NCIMB 8073 / NRS 134)</name>
    <dbReference type="NCBI Taxonomy" id="446466"/>
    <lineage>
        <taxon>Bacteria</taxon>
        <taxon>Bacillati</taxon>
        <taxon>Actinomycetota</taxon>
        <taxon>Actinomycetes</taxon>
        <taxon>Micrococcales</taxon>
        <taxon>Cellulomonadaceae</taxon>
        <taxon>Cellulomonas</taxon>
    </lineage>
</organism>
<gene>
    <name evidence="7" type="ordered locus">Cfla_0719</name>
</gene>
<protein>
    <submittedName>
        <fullName evidence="7">Transcriptional regulator, Crp/Fnr family</fullName>
    </submittedName>
</protein>
<dbReference type="InterPro" id="IPR000595">
    <property type="entry name" value="cNMP-bd_dom"/>
</dbReference>
<dbReference type="PANTHER" id="PTHR24567">
    <property type="entry name" value="CRP FAMILY TRANSCRIPTIONAL REGULATORY PROTEIN"/>
    <property type="match status" value="1"/>
</dbReference>
<feature type="region of interest" description="Disordered" evidence="4">
    <location>
        <begin position="1"/>
        <end position="22"/>
    </location>
</feature>
<dbReference type="HOGENOM" id="CLU_075053_3_1_11"/>
<proteinExistence type="predicted"/>
<evidence type="ECO:0000313" key="8">
    <source>
        <dbReference type="Proteomes" id="UP000000849"/>
    </source>
</evidence>
<evidence type="ECO:0000259" key="6">
    <source>
        <dbReference type="PROSITE" id="PS51063"/>
    </source>
</evidence>
<dbReference type="Gene3D" id="1.10.10.10">
    <property type="entry name" value="Winged helix-like DNA-binding domain superfamily/Winged helix DNA-binding domain"/>
    <property type="match status" value="1"/>
</dbReference>
<evidence type="ECO:0000256" key="2">
    <source>
        <dbReference type="ARBA" id="ARBA00023125"/>
    </source>
</evidence>
<dbReference type="InterPro" id="IPR036390">
    <property type="entry name" value="WH_DNA-bd_sf"/>
</dbReference>
<dbReference type="Pfam" id="PF00027">
    <property type="entry name" value="cNMP_binding"/>
    <property type="match status" value="1"/>
</dbReference>
<dbReference type="Pfam" id="PF13545">
    <property type="entry name" value="HTH_Crp_2"/>
    <property type="match status" value="1"/>
</dbReference>
<keyword evidence="8" id="KW-1185">Reference proteome</keyword>
<dbReference type="InterPro" id="IPR050397">
    <property type="entry name" value="Env_Response_Regulators"/>
</dbReference>